<protein>
    <submittedName>
        <fullName evidence="1">Uncharacterized protein</fullName>
    </submittedName>
</protein>
<sequence length="131" mass="14431">MDMATLRGLNHEEFDLDASMVDDPTVFSFAHMSGVVAPCTRTPAKAFATKLDSDLSTLMNTLATGKGLSDTRPVQLRKEGVEHLQLGMDFNPKSTTGYLSRYVLEIEHGYPKSIDIELRGQGTLAENKRRG</sequence>
<proteinExistence type="predicted"/>
<evidence type="ECO:0000313" key="1">
    <source>
        <dbReference type="EMBL" id="CAD9761468.1"/>
    </source>
</evidence>
<organism evidence="1">
    <name type="scientific">Lotharella oceanica</name>
    <dbReference type="NCBI Taxonomy" id="641309"/>
    <lineage>
        <taxon>Eukaryota</taxon>
        <taxon>Sar</taxon>
        <taxon>Rhizaria</taxon>
        <taxon>Cercozoa</taxon>
        <taxon>Chlorarachniophyceae</taxon>
        <taxon>Lotharella</taxon>
    </lineage>
</organism>
<gene>
    <name evidence="1" type="ORF">LSP00402_LOCUS8686</name>
</gene>
<dbReference type="EMBL" id="HBHP01013876">
    <property type="protein sequence ID" value="CAD9761468.1"/>
    <property type="molecule type" value="Transcribed_RNA"/>
</dbReference>
<accession>A0A7S2XAB2</accession>
<dbReference type="AlphaFoldDB" id="A0A7S2XAB2"/>
<reference evidence="1" key="1">
    <citation type="submission" date="2021-01" db="EMBL/GenBank/DDBJ databases">
        <authorList>
            <person name="Corre E."/>
            <person name="Pelletier E."/>
            <person name="Niang G."/>
            <person name="Scheremetjew M."/>
            <person name="Finn R."/>
            <person name="Kale V."/>
            <person name="Holt S."/>
            <person name="Cochrane G."/>
            <person name="Meng A."/>
            <person name="Brown T."/>
            <person name="Cohen L."/>
        </authorList>
    </citation>
    <scope>NUCLEOTIDE SEQUENCE</scope>
    <source>
        <strain evidence="1">CCMP622</strain>
    </source>
</reference>
<name>A0A7S2XAB2_9EUKA</name>